<dbReference type="Pfam" id="PF04326">
    <property type="entry name" value="SLFN_AlbA_2"/>
    <property type="match status" value="1"/>
</dbReference>
<sequence>MKVVDDILQQIEYCIHNNEFLIIENEKVEIKDNSHNNSEWTEVFKTANAYLNTNGGIIIVGILEDKKNKRYIFKGFDFNNEDKLKTIKDAYIDDYGAKKDISEYLHYETRQFLDGQLLVIYIDGLPDDEKYIYYGGSAYERLISGDHKLSDIKIQSQREYKAELIDTRELRVVANSTIEDLDVNRLNDYIHLLNSEVKIENIKSSIDEAKSFLKRNGMTREDIPTILGVLVCGSEPGEKLHWRSQVDAYVDSPVTIDIAQNKKIINNTVIQLMEQSLAFVYRNIQTGISNERGGTKLFEYPERLIRECINNSLAHRDYAIDHYVNINILPGKHIQIRNPGRFKKQLLLIDLENVVPVRRIISGNPKANNPKLAKVLSVYNKYEGKGWGMASVIGACLEDRIDVPYYIFHSWDELSLYIPKGKLVDETMDTLFESYSGYLTRKLEGYDITLDQKRVLTYLYKSENLNKQDRYTILLTKDNNHLQAIQSLQEAGLIIRHSISDEIYSVFIIDRNLFKKSFYRELEGQYGHNFVALHQDYKDVLSFIYERNTYSLDKYPSANEIGSKIWIKKGNAAILEGYEVYKRKVRNIVNKLEKSSFILRNNNKPEYMINVNYKSLGDLFN</sequence>
<name>A0A223P0Q1_9SPHI</name>
<dbReference type="AlphaFoldDB" id="A0A223P0Q1"/>
<dbReference type="KEGG" id="muc:MuYL_3781"/>
<evidence type="ECO:0000313" key="3">
    <source>
        <dbReference type="Proteomes" id="UP000215002"/>
    </source>
</evidence>
<dbReference type="InterPro" id="IPR038475">
    <property type="entry name" value="RecG_C_sf"/>
</dbReference>
<dbReference type="Proteomes" id="UP000215002">
    <property type="component" value="Chromosome"/>
</dbReference>
<dbReference type="InterPro" id="IPR038461">
    <property type="entry name" value="Schlafen_AlbA_2_dom_sf"/>
</dbReference>
<dbReference type="Gene3D" id="3.30.565.60">
    <property type="match status" value="1"/>
</dbReference>
<organism evidence="2 3">
    <name type="scientific">Mucilaginibacter xinganensis</name>
    <dbReference type="NCBI Taxonomy" id="1234841"/>
    <lineage>
        <taxon>Bacteria</taxon>
        <taxon>Pseudomonadati</taxon>
        <taxon>Bacteroidota</taxon>
        <taxon>Sphingobacteriia</taxon>
        <taxon>Sphingobacteriales</taxon>
        <taxon>Sphingobacteriaceae</taxon>
        <taxon>Mucilaginibacter</taxon>
    </lineage>
</organism>
<evidence type="ECO:0000259" key="1">
    <source>
        <dbReference type="Pfam" id="PF04326"/>
    </source>
</evidence>
<evidence type="ECO:0000313" key="2">
    <source>
        <dbReference type="EMBL" id="ASU35666.1"/>
    </source>
</evidence>
<protein>
    <submittedName>
        <fullName evidence="2">Putative transcriptional regulator, contains HTH domain</fullName>
    </submittedName>
</protein>
<dbReference type="EMBL" id="CP022743">
    <property type="protein sequence ID" value="ASU35666.1"/>
    <property type="molecule type" value="Genomic_DNA"/>
</dbReference>
<dbReference type="Gene3D" id="3.30.950.30">
    <property type="entry name" value="Schlafen, AAA domain"/>
    <property type="match status" value="1"/>
</dbReference>
<keyword evidence="3" id="KW-1185">Reference proteome</keyword>
<accession>A0A223P0Q1</accession>
<dbReference type="RefSeq" id="WP_094571810.1">
    <property type="nucleotide sequence ID" value="NZ_CP022743.1"/>
</dbReference>
<gene>
    <name evidence="2" type="ORF">MuYL_3781</name>
</gene>
<dbReference type="PANTHER" id="PTHR30595:SF6">
    <property type="entry name" value="SCHLAFEN ALBA-2 DOMAIN-CONTAINING PROTEIN"/>
    <property type="match status" value="1"/>
</dbReference>
<dbReference type="PANTHER" id="PTHR30595">
    <property type="entry name" value="GLPR-RELATED TRANSCRIPTIONAL REPRESSOR"/>
    <property type="match status" value="1"/>
</dbReference>
<dbReference type="OrthoDB" id="613884at2"/>
<proteinExistence type="predicted"/>
<dbReference type="InterPro" id="IPR007421">
    <property type="entry name" value="Schlafen_AlbA_2_dom"/>
</dbReference>
<feature type="domain" description="Schlafen AlbA-2" evidence="1">
    <location>
        <begin position="24"/>
        <end position="146"/>
    </location>
</feature>
<reference evidence="2 3" key="1">
    <citation type="submission" date="2017-08" db="EMBL/GenBank/DDBJ databases">
        <title>Complete genome sequence of Mucilaginibacter sp. strain BJC16-A31.</title>
        <authorList>
            <consortium name="Henan University of Science and Technology"/>
            <person name="You X."/>
        </authorList>
    </citation>
    <scope>NUCLEOTIDE SEQUENCE [LARGE SCALE GENOMIC DNA]</scope>
    <source>
        <strain evidence="2 3">BJC16-A31</strain>
    </source>
</reference>